<organism evidence="2 3">
    <name type="scientific">Wuchereria bancrofti</name>
    <dbReference type="NCBI Taxonomy" id="6293"/>
    <lineage>
        <taxon>Eukaryota</taxon>
        <taxon>Metazoa</taxon>
        <taxon>Ecdysozoa</taxon>
        <taxon>Nematoda</taxon>
        <taxon>Chromadorea</taxon>
        <taxon>Rhabditida</taxon>
        <taxon>Spirurina</taxon>
        <taxon>Spiruromorpha</taxon>
        <taxon>Filarioidea</taxon>
        <taxon>Onchocercidae</taxon>
        <taxon>Wuchereria</taxon>
    </lineage>
</organism>
<dbReference type="AlphaFoldDB" id="A0A3P7E2B5"/>
<gene>
    <name evidence="2" type="ORF">WBA_LOCUS6952</name>
</gene>
<name>A0A3P7E2B5_WUCBA</name>
<feature type="compositionally biased region" description="Basic and acidic residues" evidence="1">
    <location>
        <begin position="16"/>
        <end position="27"/>
    </location>
</feature>
<evidence type="ECO:0000256" key="1">
    <source>
        <dbReference type="SAM" id="MobiDB-lite"/>
    </source>
</evidence>
<dbReference type="EMBL" id="UYWW01004521">
    <property type="protein sequence ID" value="VDM13566.1"/>
    <property type="molecule type" value="Genomic_DNA"/>
</dbReference>
<dbReference type="Proteomes" id="UP000270924">
    <property type="component" value="Unassembled WGS sequence"/>
</dbReference>
<dbReference type="InParanoid" id="A0A3P7E2B5"/>
<sequence length="171" mass="19570">MAKPLKKRESGSSSKQRIEKSDERRAYQQESSKNRRKESKQTNKEQILQSIKSVPETISAKTLQDQNDGTDRTDQSMTSNFSTAKNDRRLYKSRSISPKIQHGILSEKSFLVRKQSLPLTFIKPGKVSDFIWYHEKGIHNPGTPEGLRASQITIIDMRAENDNDISNNISF</sequence>
<evidence type="ECO:0000313" key="3">
    <source>
        <dbReference type="Proteomes" id="UP000270924"/>
    </source>
</evidence>
<evidence type="ECO:0000313" key="2">
    <source>
        <dbReference type="EMBL" id="VDM13566.1"/>
    </source>
</evidence>
<keyword evidence="3" id="KW-1185">Reference proteome</keyword>
<reference evidence="2 3" key="1">
    <citation type="submission" date="2018-11" db="EMBL/GenBank/DDBJ databases">
        <authorList>
            <consortium name="Pathogen Informatics"/>
        </authorList>
    </citation>
    <scope>NUCLEOTIDE SEQUENCE [LARGE SCALE GENOMIC DNA]</scope>
</reference>
<protein>
    <submittedName>
        <fullName evidence="2">Uncharacterized protein</fullName>
    </submittedName>
</protein>
<feature type="region of interest" description="Disordered" evidence="1">
    <location>
        <begin position="1"/>
        <end position="90"/>
    </location>
</feature>
<feature type="compositionally biased region" description="Polar residues" evidence="1">
    <location>
        <begin position="75"/>
        <end position="84"/>
    </location>
</feature>
<dbReference type="OrthoDB" id="10514671at2759"/>
<accession>A0A3P7E2B5</accession>
<proteinExistence type="predicted"/>